<dbReference type="RefSeq" id="WP_035312754.1">
    <property type="nucleotide sequence ID" value="NZ_AODH01000001.1"/>
</dbReference>
<evidence type="ECO:0000256" key="13">
    <source>
        <dbReference type="RuleBase" id="RU003785"/>
    </source>
</evidence>
<evidence type="ECO:0000256" key="2">
    <source>
        <dbReference type="ARBA" id="ARBA00003213"/>
    </source>
</evidence>
<evidence type="ECO:0000256" key="11">
    <source>
        <dbReference type="RuleBase" id="RU003783"/>
    </source>
</evidence>
<feature type="binding site" evidence="10">
    <location>
        <begin position="11"/>
        <end position="18"/>
    </location>
    <ligand>
        <name>ATP</name>
        <dbReference type="ChEBI" id="CHEBI:30616"/>
    </ligand>
</feature>
<evidence type="ECO:0000313" key="15">
    <source>
        <dbReference type="Proteomes" id="UP000019243"/>
    </source>
</evidence>
<comment type="catalytic activity">
    <reaction evidence="9 10 11">
        <text>adenosine(37) in tRNA + dimethylallyl diphosphate = N(6)-dimethylallyladenosine(37) in tRNA + diphosphate</text>
        <dbReference type="Rhea" id="RHEA:26482"/>
        <dbReference type="Rhea" id="RHEA-COMP:10162"/>
        <dbReference type="Rhea" id="RHEA-COMP:10375"/>
        <dbReference type="ChEBI" id="CHEBI:33019"/>
        <dbReference type="ChEBI" id="CHEBI:57623"/>
        <dbReference type="ChEBI" id="CHEBI:74411"/>
        <dbReference type="ChEBI" id="CHEBI:74415"/>
        <dbReference type="EC" id="2.5.1.75"/>
    </reaction>
</comment>
<feature type="region of interest" description="Interaction with substrate tRNA" evidence="10">
    <location>
        <begin position="36"/>
        <end position="39"/>
    </location>
</feature>
<dbReference type="GO" id="GO:0006400">
    <property type="term" value="P:tRNA modification"/>
    <property type="evidence" value="ECO:0007669"/>
    <property type="project" value="TreeGrafter"/>
</dbReference>
<accession>W7D2Q6</accession>
<dbReference type="InterPro" id="IPR039657">
    <property type="entry name" value="Dimethylallyltransferase"/>
</dbReference>
<keyword evidence="15" id="KW-1185">Reference proteome</keyword>
<evidence type="ECO:0000256" key="6">
    <source>
        <dbReference type="ARBA" id="ARBA00022741"/>
    </source>
</evidence>
<dbReference type="PANTHER" id="PTHR11088">
    <property type="entry name" value="TRNA DIMETHYLALLYLTRANSFERASE"/>
    <property type="match status" value="1"/>
</dbReference>
<dbReference type="Proteomes" id="UP000019243">
    <property type="component" value="Unassembled WGS sequence"/>
</dbReference>
<dbReference type="AlphaFoldDB" id="W7D2Q6"/>
<dbReference type="InterPro" id="IPR018022">
    <property type="entry name" value="IPT"/>
</dbReference>
<dbReference type="STRING" id="1265861.BCAMP_00265"/>
<feature type="site" description="Interaction with substrate tRNA" evidence="10">
    <location>
        <position position="124"/>
    </location>
</feature>
<dbReference type="EMBL" id="AODH01000001">
    <property type="protein sequence ID" value="EUJ42186.1"/>
    <property type="molecule type" value="Genomic_DNA"/>
</dbReference>
<sequence length="304" mass="34009">MSKHSVVAIIGPTAVGKTALSLHLAKIMQAEIISGDSMQIYRQMDIGTAKASSAEQAVARHHMIDIVEPSTDYDVSQFVTTARAIIDQLPQTMTPLIVGGTGLYVQSLLYDFKLGNITEDRQLRAELETLLATAGNQVLFERLQAVDAVAAETIHPNNTRRVIRAIEVSMTSGKPFSQQQPEPPAPHYRHLIIGLKMDRELLYQRINARVDLMMAEGLVEEVRSLRPVLTANTAAQAIGYKEVLAYIDGQLSYDTMVELIKQRSRQYAKRQLTWFNNRMNVVWLDATDPQLHQKAEALVRKFKG</sequence>
<dbReference type="Gene3D" id="1.10.20.140">
    <property type="match status" value="1"/>
</dbReference>
<evidence type="ECO:0000256" key="1">
    <source>
        <dbReference type="ARBA" id="ARBA00001946"/>
    </source>
</evidence>
<dbReference type="HAMAP" id="MF_00185">
    <property type="entry name" value="IPP_trans"/>
    <property type="match status" value="1"/>
</dbReference>
<keyword evidence="5 10" id="KW-0819">tRNA processing</keyword>
<dbReference type="PANTHER" id="PTHR11088:SF60">
    <property type="entry name" value="TRNA DIMETHYLALLYLTRANSFERASE"/>
    <property type="match status" value="1"/>
</dbReference>
<dbReference type="Pfam" id="PF01715">
    <property type="entry name" value="IPPT"/>
    <property type="match status" value="1"/>
</dbReference>
<dbReference type="GO" id="GO:0005524">
    <property type="term" value="F:ATP binding"/>
    <property type="evidence" value="ECO:0007669"/>
    <property type="project" value="UniProtKB-UniRule"/>
</dbReference>
<reference evidence="14 15" key="1">
    <citation type="submission" date="2012-12" db="EMBL/GenBank/DDBJ databases">
        <title>Novel taxa of Listeriaceae from agricultural environments in the United States.</title>
        <authorList>
            <person name="den Bakker H.C."/>
            <person name="Allred A."/>
            <person name="Warchocki S."/>
            <person name="Wright E.M."/>
            <person name="Burrell A."/>
            <person name="Nightingale K.K."/>
            <person name="Kephart D."/>
            <person name="Wiedmann M."/>
        </authorList>
    </citation>
    <scope>NUCLEOTIDE SEQUENCE [LARGE SCALE GENOMIC DNA]</scope>
    <source>
        <strain evidence="14 15">FSL F6-1037</strain>
    </source>
</reference>
<dbReference type="SUPFAM" id="SSF52540">
    <property type="entry name" value="P-loop containing nucleoside triphosphate hydrolases"/>
    <property type="match status" value="2"/>
</dbReference>
<feature type="site" description="Interaction with substrate tRNA" evidence="10">
    <location>
        <position position="101"/>
    </location>
</feature>
<gene>
    <name evidence="10" type="primary">miaA</name>
    <name evidence="14" type="ORF">BCAMP_00265</name>
</gene>
<comment type="similarity">
    <text evidence="3 10 13">Belongs to the IPP transferase family.</text>
</comment>
<keyword evidence="8 10" id="KW-0460">Magnesium</keyword>
<evidence type="ECO:0000313" key="14">
    <source>
        <dbReference type="EMBL" id="EUJ42186.1"/>
    </source>
</evidence>
<dbReference type="NCBIfam" id="TIGR00174">
    <property type="entry name" value="miaA"/>
    <property type="match status" value="1"/>
</dbReference>
<comment type="function">
    <text evidence="2 10 12">Catalyzes the transfer of a dimethylallyl group onto the adenine at position 37 in tRNAs that read codons beginning with uridine, leading to the formation of N6-(dimethylallyl)adenosine (i(6)A).</text>
</comment>
<keyword evidence="4 10" id="KW-0808">Transferase</keyword>
<keyword evidence="7 10" id="KW-0067">ATP-binding</keyword>
<dbReference type="PATRIC" id="fig|1265861.3.peg.49"/>
<dbReference type="Gene3D" id="3.40.50.300">
    <property type="entry name" value="P-loop containing nucleotide triphosphate hydrolases"/>
    <property type="match status" value="1"/>
</dbReference>
<dbReference type="InterPro" id="IPR027417">
    <property type="entry name" value="P-loop_NTPase"/>
</dbReference>
<comment type="caution">
    <text evidence="10">Lacks conserved residue(s) required for the propagation of feature annotation.</text>
</comment>
<comment type="caution">
    <text evidence="14">The sequence shown here is derived from an EMBL/GenBank/DDBJ whole genome shotgun (WGS) entry which is preliminary data.</text>
</comment>
<dbReference type="EC" id="2.5.1.75" evidence="10"/>
<organism evidence="14 15">
    <name type="scientific">Brochothrix campestris FSL F6-1037</name>
    <dbReference type="NCBI Taxonomy" id="1265861"/>
    <lineage>
        <taxon>Bacteria</taxon>
        <taxon>Bacillati</taxon>
        <taxon>Bacillota</taxon>
        <taxon>Bacilli</taxon>
        <taxon>Bacillales</taxon>
        <taxon>Listeriaceae</taxon>
        <taxon>Brochothrix</taxon>
    </lineage>
</organism>
<evidence type="ECO:0000256" key="9">
    <source>
        <dbReference type="ARBA" id="ARBA00049563"/>
    </source>
</evidence>
<evidence type="ECO:0000256" key="3">
    <source>
        <dbReference type="ARBA" id="ARBA00005842"/>
    </source>
</evidence>
<evidence type="ECO:0000256" key="5">
    <source>
        <dbReference type="ARBA" id="ARBA00022694"/>
    </source>
</evidence>
<keyword evidence="6 10" id="KW-0547">Nucleotide-binding</keyword>
<evidence type="ECO:0000256" key="4">
    <source>
        <dbReference type="ARBA" id="ARBA00022679"/>
    </source>
</evidence>
<evidence type="ECO:0000256" key="12">
    <source>
        <dbReference type="RuleBase" id="RU003784"/>
    </source>
</evidence>
<evidence type="ECO:0000256" key="10">
    <source>
        <dbReference type="HAMAP-Rule" id="MF_00185"/>
    </source>
</evidence>
<evidence type="ECO:0000256" key="8">
    <source>
        <dbReference type="ARBA" id="ARBA00022842"/>
    </source>
</evidence>
<dbReference type="GO" id="GO:0052381">
    <property type="term" value="F:tRNA dimethylallyltransferase activity"/>
    <property type="evidence" value="ECO:0007669"/>
    <property type="project" value="UniProtKB-UniRule"/>
</dbReference>
<feature type="binding site" evidence="10">
    <location>
        <begin position="13"/>
        <end position="18"/>
    </location>
    <ligand>
        <name>substrate</name>
    </ligand>
</feature>
<evidence type="ECO:0000256" key="7">
    <source>
        <dbReference type="ARBA" id="ARBA00022840"/>
    </source>
</evidence>
<dbReference type="OrthoDB" id="9776390at2"/>
<comment type="cofactor">
    <cofactor evidence="1 10">
        <name>Mg(2+)</name>
        <dbReference type="ChEBI" id="CHEBI:18420"/>
    </cofactor>
</comment>
<comment type="subunit">
    <text evidence="10">Monomer.</text>
</comment>
<proteinExistence type="inferred from homology"/>
<protein>
    <recommendedName>
        <fullName evidence="10">tRNA dimethylallyltransferase</fullName>
        <ecNumber evidence="10">2.5.1.75</ecNumber>
    </recommendedName>
    <alternativeName>
        <fullName evidence="10">Dimethylallyl diphosphate:tRNA dimethylallyltransferase</fullName>
        <shortName evidence="10">DMAPP:tRNA dimethylallyltransferase</shortName>
        <shortName evidence="10">DMATase</shortName>
    </alternativeName>
    <alternativeName>
        <fullName evidence="10">Isopentenyl-diphosphate:tRNA isopentenyltransferase</fullName>
        <shortName evidence="10">IPP transferase</shortName>
        <shortName evidence="10">IPPT</shortName>
        <shortName evidence="10">IPTase</shortName>
    </alternativeName>
</protein>
<name>W7D2Q6_9LIST</name>